<dbReference type="EMBL" id="VLKZ01000001">
    <property type="protein sequence ID" value="TWI59845.1"/>
    <property type="molecule type" value="Genomic_DNA"/>
</dbReference>
<evidence type="ECO:0000259" key="3">
    <source>
        <dbReference type="Pfam" id="PF08338"/>
    </source>
</evidence>
<sequence>MSKKIVLAGGSGFLGKSLATFLTNKGYQVVILTRGKSGSSDGVTYVQWDGSKLGEWAAEIEDSYAVVNFTGKSVNCIYTKSNREEIVSSRLDSVRVLQEAIRTCINPPQAFVQAGSLAIFGDTREVCDESSPHGSGFSVDVCEQWEEAFFKVSFAKTRQVLLRIGFALGKDGGALEPLVKLTRLNLGGTVGSGKQYISWLHIDDLNEMFLQSIEDNRFEGIYHATGVNPVTNKEFMSTLRKVLGKGWAPPAPTPFVWLGAYAVMKTEPSLALTGRNCIPRRLQDHGFTFQYTNLEETLKDLV</sequence>
<dbReference type="InterPro" id="IPR036291">
    <property type="entry name" value="NAD(P)-bd_dom_sf"/>
</dbReference>
<dbReference type="AlphaFoldDB" id="A0A562QT07"/>
<dbReference type="PANTHER" id="PTHR11092">
    <property type="entry name" value="SUGAR NUCLEOTIDE EPIMERASE RELATED"/>
    <property type="match status" value="1"/>
</dbReference>
<reference evidence="4 5" key="1">
    <citation type="journal article" date="2015" name="Stand. Genomic Sci.">
        <title>Genomic Encyclopedia of Bacterial and Archaeal Type Strains, Phase III: the genomes of soil and plant-associated and newly described type strains.</title>
        <authorList>
            <person name="Whitman W.B."/>
            <person name="Woyke T."/>
            <person name="Klenk H.P."/>
            <person name="Zhou Y."/>
            <person name="Lilburn T.G."/>
            <person name="Beck B.J."/>
            <person name="De Vos P."/>
            <person name="Vandamme P."/>
            <person name="Eisen J.A."/>
            <person name="Garrity G."/>
            <person name="Hugenholtz P."/>
            <person name="Kyrpides N.C."/>
        </authorList>
    </citation>
    <scope>NUCLEOTIDE SEQUENCE [LARGE SCALE GENOMIC DNA]</scope>
    <source>
        <strain evidence="4 5">CGMCC 1.10116</strain>
    </source>
</reference>
<evidence type="ECO:0000313" key="5">
    <source>
        <dbReference type="Proteomes" id="UP000315711"/>
    </source>
</evidence>
<dbReference type="PANTHER" id="PTHR11092:SF0">
    <property type="entry name" value="EPIMERASE FAMILY PROTEIN SDR39U1"/>
    <property type="match status" value="1"/>
</dbReference>
<gene>
    <name evidence="4" type="ORF">IQ10_00267</name>
</gene>
<comment type="similarity">
    <text evidence="1">Belongs to the NAD(P)-dependent epimerase/dehydratase family. SDR39U1 subfamily.</text>
</comment>
<dbReference type="NCBIfam" id="TIGR01777">
    <property type="entry name" value="yfcH"/>
    <property type="match status" value="1"/>
</dbReference>
<dbReference type="Pfam" id="PF01370">
    <property type="entry name" value="Epimerase"/>
    <property type="match status" value="1"/>
</dbReference>
<evidence type="ECO:0000313" key="4">
    <source>
        <dbReference type="EMBL" id="TWI59845.1"/>
    </source>
</evidence>
<proteinExistence type="inferred from homology"/>
<dbReference type="InterPro" id="IPR010099">
    <property type="entry name" value="SDR39U1"/>
</dbReference>
<keyword evidence="5" id="KW-1185">Reference proteome</keyword>
<dbReference type="Proteomes" id="UP000315711">
    <property type="component" value="Unassembled WGS sequence"/>
</dbReference>
<dbReference type="Pfam" id="PF08338">
    <property type="entry name" value="DUF1731"/>
    <property type="match status" value="1"/>
</dbReference>
<feature type="domain" description="NAD-dependent epimerase/dehydratase" evidence="2">
    <location>
        <begin position="5"/>
        <end position="129"/>
    </location>
</feature>
<organism evidence="4 5">
    <name type="scientific">Halalkalibacter nanhaiisediminis</name>
    <dbReference type="NCBI Taxonomy" id="688079"/>
    <lineage>
        <taxon>Bacteria</taxon>
        <taxon>Bacillati</taxon>
        <taxon>Bacillota</taxon>
        <taxon>Bacilli</taxon>
        <taxon>Bacillales</taxon>
        <taxon>Bacillaceae</taxon>
        <taxon>Halalkalibacter</taxon>
    </lineage>
</organism>
<dbReference type="RefSeq" id="WP_144448671.1">
    <property type="nucleotide sequence ID" value="NZ_VLKZ01000001.1"/>
</dbReference>
<name>A0A562QT07_9BACI</name>
<dbReference type="Gene3D" id="3.40.50.720">
    <property type="entry name" value="NAD(P)-binding Rossmann-like Domain"/>
    <property type="match status" value="1"/>
</dbReference>
<protein>
    <recommendedName>
        <fullName evidence="6">TIGR01777 family protein</fullName>
    </recommendedName>
</protein>
<evidence type="ECO:0008006" key="6">
    <source>
        <dbReference type="Google" id="ProtNLM"/>
    </source>
</evidence>
<evidence type="ECO:0000256" key="1">
    <source>
        <dbReference type="ARBA" id="ARBA00009353"/>
    </source>
</evidence>
<accession>A0A562QT07</accession>
<dbReference type="OrthoDB" id="9801773at2"/>
<dbReference type="SUPFAM" id="SSF51735">
    <property type="entry name" value="NAD(P)-binding Rossmann-fold domains"/>
    <property type="match status" value="1"/>
</dbReference>
<dbReference type="InterPro" id="IPR013549">
    <property type="entry name" value="DUF1731"/>
</dbReference>
<comment type="caution">
    <text evidence="4">The sequence shown here is derived from an EMBL/GenBank/DDBJ whole genome shotgun (WGS) entry which is preliminary data.</text>
</comment>
<dbReference type="InterPro" id="IPR001509">
    <property type="entry name" value="Epimerase_deHydtase"/>
</dbReference>
<feature type="domain" description="DUF1731" evidence="3">
    <location>
        <begin position="267"/>
        <end position="301"/>
    </location>
</feature>
<evidence type="ECO:0000259" key="2">
    <source>
        <dbReference type="Pfam" id="PF01370"/>
    </source>
</evidence>